<proteinExistence type="inferred from homology"/>
<dbReference type="PROSITE" id="PS00375">
    <property type="entry name" value="UDPGT"/>
    <property type="match status" value="1"/>
</dbReference>
<feature type="chain" id="PRO_5042026430" description="Glycosyltransferase" evidence="6">
    <location>
        <begin position="21"/>
        <end position="451"/>
    </location>
</feature>
<keyword evidence="3 4" id="KW-0808">Transferase</keyword>
<sequence length="451" mass="49458">MTKSQIAHVAVLAFPFGTHAAPLLSLVHRIAAAAPHVTFSFFSTPQSNDSLFSRQTENNKGFNNIIPYDVADGLPKGYVPSGNPVEPVALFLKSMTENFKKAIDIAMAESGKKITCFLTDAFYWFAGEMAAVMNVKWVPLWTAAPYSLLVHVDTDIIRDKIINSVGDSECQILNSIHGFSAVSVADLPEGIVTDIESPFAILAYKMGVMLPCATAVAINSFEEVDPICVNELKSRFQKFLNVGPFSLASPPPPMISDDHGCIEWLDKYKTASVTYISFGTVITPPPHELAALAEALEVCKFPFLWSFRGNPEEKLPNGFLERTKTYGKFVPWAPQLQILGHGSVGAFVTHCGWNSVLESIICGVPMICRPFFGDQRLNTQVLEKVWGIGIGIENHVITKKGAVKALKSTLSREGKKMREKIGRFKEPAMKAVEPNGSSTENFKTLLEIVTD</sequence>
<name>A0AAD7PI98_QUISA</name>
<evidence type="ECO:0000256" key="4">
    <source>
        <dbReference type="RuleBase" id="RU003718"/>
    </source>
</evidence>
<comment type="caution">
    <text evidence="7">The sequence shown here is derived from an EMBL/GenBank/DDBJ whole genome shotgun (WGS) entry which is preliminary data.</text>
</comment>
<feature type="signal peptide" evidence="6">
    <location>
        <begin position="1"/>
        <end position="20"/>
    </location>
</feature>
<reference evidence="7" key="1">
    <citation type="journal article" date="2023" name="Science">
        <title>Elucidation of the pathway for biosynthesis of saponin adjuvants from the soapbark tree.</title>
        <authorList>
            <person name="Reed J."/>
            <person name="Orme A."/>
            <person name="El-Demerdash A."/>
            <person name="Owen C."/>
            <person name="Martin L.B.B."/>
            <person name="Misra R.C."/>
            <person name="Kikuchi S."/>
            <person name="Rejzek M."/>
            <person name="Martin A.C."/>
            <person name="Harkess A."/>
            <person name="Leebens-Mack J."/>
            <person name="Louveau T."/>
            <person name="Stephenson M.J."/>
            <person name="Osbourn A."/>
        </authorList>
    </citation>
    <scope>NUCLEOTIDE SEQUENCE</scope>
    <source>
        <strain evidence="7">S10</strain>
    </source>
</reference>
<dbReference type="PANTHER" id="PTHR48049">
    <property type="entry name" value="GLYCOSYLTRANSFERASE"/>
    <property type="match status" value="1"/>
</dbReference>
<dbReference type="CDD" id="cd03784">
    <property type="entry name" value="GT1_Gtf-like"/>
    <property type="match status" value="1"/>
</dbReference>
<gene>
    <name evidence="7" type="ORF">O6P43_022291</name>
</gene>
<dbReference type="EC" id="2.4.1.-" evidence="5"/>
<dbReference type="KEGG" id="qsa:O6P43_022291"/>
<evidence type="ECO:0000256" key="3">
    <source>
        <dbReference type="ARBA" id="ARBA00022679"/>
    </source>
</evidence>
<dbReference type="InterPro" id="IPR002213">
    <property type="entry name" value="UDP_glucos_trans"/>
</dbReference>
<dbReference type="FunFam" id="3.40.50.2000:FF:000129">
    <property type="entry name" value="Glycosyltransferase"/>
    <property type="match status" value="1"/>
</dbReference>
<dbReference type="InterPro" id="IPR050481">
    <property type="entry name" value="UDP-glycosyltransf_plant"/>
</dbReference>
<accession>A0AAD7PI98</accession>
<evidence type="ECO:0000256" key="2">
    <source>
        <dbReference type="ARBA" id="ARBA00022676"/>
    </source>
</evidence>
<dbReference type="AlphaFoldDB" id="A0AAD7PI98"/>
<dbReference type="Pfam" id="PF00201">
    <property type="entry name" value="UDPGT"/>
    <property type="match status" value="1"/>
</dbReference>
<dbReference type="Gene3D" id="3.40.50.2000">
    <property type="entry name" value="Glycogen Phosphorylase B"/>
    <property type="match status" value="2"/>
</dbReference>
<keyword evidence="8" id="KW-1185">Reference proteome</keyword>
<keyword evidence="2 4" id="KW-0328">Glycosyltransferase</keyword>
<dbReference type="GO" id="GO:0035251">
    <property type="term" value="F:UDP-glucosyltransferase activity"/>
    <property type="evidence" value="ECO:0007669"/>
    <property type="project" value="InterPro"/>
</dbReference>
<dbReference type="PANTHER" id="PTHR48049:SF65">
    <property type="entry name" value="ANTHOCYANIDIN 3-O-GLUCOSYLTRANSFERASE"/>
    <property type="match status" value="1"/>
</dbReference>
<dbReference type="InterPro" id="IPR035595">
    <property type="entry name" value="UDP_glycos_trans_CS"/>
</dbReference>
<organism evidence="7 8">
    <name type="scientific">Quillaja saponaria</name>
    <name type="common">Soap bark tree</name>
    <dbReference type="NCBI Taxonomy" id="32244"/>
    <lineage>
        <taxon>Eukaryota</taxon>
        <taxon>Viridiplantae</taxon>
        <taxon>Streptophyta</taxon>
        <taxon>Embryophyta</taxon>
        <taxon>Tracheophyta</taxon>
        <taxon>Spermatophyta</taxon>
        <taxon>Magnoliopsida</taxon>
        <taxon>eudicotyledons</taxon>
        <taxon>Gunneridae</taxon>
        <taxon>Pentapetalae</taxon>
        <taxon>rosids</taxon>
        <taxon>fabids</taxon>
        <taxon>Fabales</taxon>
        <taxon>Quillajaceae</taxon>
        <taxon>Quillaja</taxon>
    </lineage>
</organism>
<evidence type="ECO:0000256" key="6">
    <source>
        <dbReference type="SAM" id="SignalP"/>
    </source>
</evidence>
<comment type="similarity">
    <text evidence="1 4">Belongs to the UDP-glycosyltransferase family.</text>
</comment>
<protein>
    <recommendedName>
        <fullName evidence="5">Glycosyltransferase</fullName>
        <ecNumber evidence="5">2.4.1.-</ecNumber>
    </recommendedName>
</protein>
<keyword evidence="6" id="KW-0732">Signal</keyword>
<dbReference type="Proteomes" id="UP001163823">
    <property type="component" value="Chromosome 9"/>
</dbReference>
<dbReference type="EMBL" id="JARAOO010000009">
    <property type="protein sequence ID" value="KAJ7955755.1"/>
    <property type="molecule type" value="Genomic_DNA"/>
</dbReference>
<evidence type="ECO:0000256" key="1">
    <source>
        <dbReference type="ARBA" id="ARBA00009995"/>
    </source>
</evidence>
<dbReference type="SUPFAM" id="SSF53756">
    <property type="entry name" value="UDP-Glycosyltransferase/glycogen phosphorylase"/>
    <property type="match status" value="1"/>
</dbReference>
<dbReference type="FunFam" id="3.40.50.2000:FF:000091">
    <property type="entry name" value="Glycosyltransferase"/>
    <property type="match status" value="1"/>
</dbReference>
<evidence type="ECO:0000313" key="7">
    <source>
        <dbReference type="EMBL" id="KAJ7955755.1"/>
    </source>
</evidence>
<evidence type="ECO:0000313" key="8">
    <source>
        <dbReference type="Proteomes" id="UP001163823"/>
    </source>
</evidence>
<evidence type="ECO:0000256" key="5">
    <source>
        <dbReference type="RuleBase" id="RU362057"/>
    </source>
</evidence>